<keyword evidence="1" id="KW-0067">ATP-binding</keyword>
<keyword evidence="1" id="KW-0436">Ligase</keyword>
<dbReference type="GO" id="GO:0006412">
    <property type="term" value="P:translation"/>
    <property type="evidence" value="ECO:0007669"/>
    <property type="project" value="UniProtKB-UniRule"/>
</dbReference>
<dbReference type="AlphaFoldDB" id="A0AAX1EGU4"/>
<dbReference type="HAMAP" id="MF_00122">
    <property type="entry name" value="GatC"/>
    <property type="match status" value="1"/>
</dbReference>
<dbReference type="GO" id="GO:0006450">
    <property type="term" value="P:regulation of translational fidelity"/>
    <property type="evidence" value="ECO:0007669"/>
    <property type="project" value="InterPro"/>
</dbReference>
<dbReference type="InterPro" id="IPR036113">
    <property type="entry name" value="Asp/Glu-ADT_sf_sub_c"/>
</dbReference>
<gene>
    <name evidence="1 2" type="primary">gatC</name>
    <name evidence="2" type="ORF">E3983_07915</name>
</gene>
<evidence type="ECO:0000256" key="1">
    <source>
        <dbReference type="HAMAP-Rule" id="MF_00122"/>
    </source>
</evidence>
<proteinExistence type="inferred from homology"/>
<dbReference type="Pfam" id="PF02686">
    <property type="entry name" value="GatC"/>
    <property type="match status" value="1"/>
</dbReference>
<comment type="function">
    <text evidence="1">Allows the formation of correctly charged Asn-tRNA(Asn) or Gln-tRNA(Gln) through the transamidation of misacylated Asp-tRNA(Asn) or Glu-tRNA(Gln) in organisms which lack either or both of asparaginyl-tRNA or glutaminyl-tRNA synthetases. The reaction takes place in the presence of glutamine and ATP through an activated phospho-Asp-tRNA(Asn) or phospho-Glu-tRNA(Gln).</text>
</comment>
<keyword evidence="1" id="KW-0547">Nucleotide-binding</keyword>
<dbReference type="InterPro" id="IPR003837">
    <property type="entry name" value="GatC"/>
</dbReference>
<comment type="subunit">
    <text evidence="1">Heterotrimer of A, B and C subunits.</text>
</comment>
<dbReference type="GO" id="GO:0005524">
    <property type="term" value="F:ATP binding"/>
    <property type="evidence" value="ECO:0007669"/>
    <property type="project" value="UniProtKB-KW"/>
</dbReference>
<keyword evidence="1" id="KW-0648">Protein biosynthesis</keyword>
<accession>A0AAX1EGU4</accession>
<comment type="catalytic activity">
    <reaction evidence="1">
        <text>L-aspartyl-tRNA(Asn) + L-glutamine + ATP + H2O = L-asparaginyl-tRNA(Asn) + L-glutamate + ADP + phosphate + 2 H(+)</text>
        <dbReference type="Rhea" id="RHEA:14513"/>
        <dbReference type="Rhea" id="RHEA-COMP:9674"/>
        <dbReference type="Rhea" id="RHEA-COMP:9677"/>
        <dbReference type="ChEBI" id="CHEBI:15377"/>
        <dbReference type="ChEBI" id="CHEBI:15378"/>
        <dbReference type="ChEBI" id="CHEBI:29985"/>
        <dbReference type="ChEBI" id="CHEBI:30616"/>
        <dbReference type="ChEBI" id="CHEBI:43474"/>
        <dbReference type="ChEBI" id="CHEBI:58359"/>
        <dbReference type="ChEBI" id="CHEBI:78515"/>
        <dbReference type="ChEBI" id="CHEBI:78516"/>
        <dbReference type="ChEBI" id="CHEBI:456216"/>
    </reaction>
</comment>
<dbReference type="Gene3D" id="1.10.20.60">
    <property type="entry name" value="Glu-tRNAGln amidotransferase C subunit, N-terminal domain"/>
    <property type="match status" value="1"/>
</dbReference>
<dbReference type="Proteomes" id="UP000295517">
    <property type="component" value="Chromosome"/>
</dbReference>
<organism evidence="2 3">
    <name type="scientific">Legionella israelensis</name>
    <dbReference type="NCBI Taxonomy" id="454"/>
    <lineage>
        <taxon>Bacteria</taxon>
        <taxon>Pseudomonadati</taxon>
        <taxon>Pseudomonadota</taxon>
        <taxon>Gammaproteobacteria</taxon>
        <taxon>Legionellales</taxon>
        <taxon>Legionellaceae</taxon>
        <taxon>Legionella</taxon>
    </lineage>
</organism>
<dbReference type="GO" id="GO:0050567">
    <property type="term" value="F:glutaminyl-tRNA synthase (glutamine-hydrolyzing) activity"/>
    <property type="evidence" value="ECO:0007669"/>
    <property type="project" value="UniProtKB-UniRule"/>
</dbReference>
<protein>
    <recommendedName>
        <fullName evidence="1">Aspartyl/glutamyl-tRNA(Asn/Gln) amidotransferase subunit C</fullName>
        <shortName evidence="1">Asp/Glu-ADT subunit C</shortName>
        <ecNumber evidence="1">6.3.5.-</ecNumber>
    </recommendedName>
</protein>
<sequence length="99" mass="11100">MTLKAKDLQKISELACLDIENESELLGQDVNKIMDFVEQLRSVNTNGTAPLFHPFDLHQPLRADVISEENCAAELEEIAPLFDEENSLYLVPQVIDSGK</sequence>
<dbReference type="SUPFAM" id="SSF141000">
    <property type="entry name" value="Glu-tRNAGln amidotransferase C subunit"/>
    <property type="match status" value="1"/>
</dbReference>
<reference evidence="2 3" key="1">
    <citation type="submission" date="2019-03" db="EMBL/GenBank/DDBJ databases">
        <title>Diverse conjugative elements silence natural transformation in Legionella species.</title>
        <authorList>
            <person name="Durieux I."/>
            <person name="Ginevra C."/>
            <person name="Attaiech L."/>
            <person name="Picq K."/>
            <person name="Juan P.A."/>
            <person name="Jarraud S."/>
            <person name="Charpentier X."/>
        </authorList>
    </citation>
    <scope>NUCLEOTIDE SEQUENCE [LARGE SCALE GENOMIC DNA]</scope>
    <source>
        <strain evidence="2 3">HL-0427-4011</strain>
    </source>
</reference>
<comment type="catalytic activity">
    <reaction evidence="1">
        <text>L-glutamyl-tRNA(Gln) + L-glutamine + ATP + H2O = L-glutaminyl-tRNA(Gln) + L-glutamate + ADP + phosphate + H(+)</text>
        <dbReference type="Rhea" id="RHEA:17521"/>
        <dbReference type="Rhea" id="RHEA-COMP:9681"/>
        <dbReference type="Rhea" id="RHEA-COMP:9684"/>
        <dbReference type="ChEBI" id="CHEBI:15377"/>
        <dbReference type="ChEBI" id="CHEBI:15378"/>
        <dbReference type="ChEBI" id="CHEBI:29985"/>
        <dbReference type="ChEBI" id="CHEBI:30616"/>
        <dbReference type="ChEBI" id="CHEBI:43474"/>
        <dbReference type="ChEBI" id="CHEBI:58359"/>
        <dbReference type="ChEBI" id="CHEBI:78520"/>
        <dbReference type="ChEBI" id="CHEBI:78521"/>
        <dbReference type="ChEBI" id="CHEBI:456216"/>
    </reaction>
</comment>
<comment type="similarity">
    <text evidence="1">Belongs to the GatC family.</text>
</comment>
<name>A0AAX1EGU4_9GAMM</name>
<dbReference type="NCBIfam" id="TIGR00135">
    <property type="entry name" value="gatC"/>
    <property type="match status" value="1"/>
</dbReference>
<dbReference type="EMBL" id="CP038254">
    <property type="protein sequence ID" value="QBR84293.1"/>
    <property type="molecule type" value="Genomic_DNA"/>
</dbReference>
<dbReference type="RefSeq" id="WP_135060552.1">
    <property type="nucleotide sequence ID" value="NZ_CP038254.1"/>
</dbReference>
<evidence type="ECO:0000313" key="2">
    <source>
        <dbReference type="EMBL" id="QBR84293.1"/>
    </source>
</evidence>
<evidence type="ECO:0000313" key="3">
    <source>
        <dbReference type="Proteomes" id="UP000295517"/>
    </source>
</evidence>
<dbReference type="EC" id="6.3.5.-" evidence="1"/>